<dbReference type="InterPro" id="IPR000182">
    <property type="entry name" value="GNAT_dom"/>
</dbReference>
<feature type="domain" description="N-acetyltransferase" evidence="2">
    <location>
        <begin position="161"/>
        <end position="299"/>
    </location>
</feature>
<dbReference type="CDD" id="cd04301">
    <property type="entry name" value="NAT_SF"/>
    <property type="match status" value="1"/>
</dbReference>
<evidence type="ECO:0000313" key="3">
    <source>
        <dbReference type="EMBL" id="GAU98730.1"/>
    </source>
</evidence>
<evidence type="ECO:0000259" key="2">
    <source>
        <dbReference type="PROSITE" id="PS51186"/>
    </source>
</evidence>
<dbReference type="PANTHER" id="PTHR15298">
    <property type="entry name" value="L-COA N-ACYLTRANSFERASE-RELATED"/>
    <property type="match status" value="1"/>
</dbReference>
<dbReference type="InterPro" id="IPR015938">
    <property type="entry name" value="Glycine_N-acyltransferase_N"/>
</dbReference>
<dbReference type="Gene3D" id="3.40.630.30">
    <property type="match status" value="1"/>
</dbReference>
<dbReference type="OrthoDB" id="61870at2759"/>
<dbReference type="InterPro" id="IPR016181">
    <property type="entry name" value="Acyl_CoA_acyltransferase"/>
</dbReference>
<dbReference type="GO" id="GO:0005739">
    <property type="term" value="C:mitochondrion"/>
    <property type="evidence" value="ECO:0007669"/>
    <property type="project" value="InterPro"/>
</dbReference>
<proteinExistence type="inferred from homology"/>
<dbReference type="Proteomes" id="UP000186922">
    <property type="component" value="Unassembled WGS sequence"/>
</dbReference>
<dbReference type="Pfam" id="PF06021">
    <property type="entry name" value="Gly_acyl_tr_N"/>
    <property type="match status" value="1"/>
</dbReference>
<keyword evidence="1" id="KW-0808">Transferase</keyword>
<comment type="similarity">
    <text evidence="1">Belongs to the glycine N-acyltransferase family.</text>
</comment>
<dbReference type="SUPFAM" id="SSF55729">
    <property type="entry name" value="Acyl-CoA N-acyltransferases (Nat)"/>
    <property type="match status" value="1"/>
</dbReference>
<keyword evidence="4" id="KW-1185">Reference proteome</keyword>
<keyword evidence="1" id="KW-0012">Acyltransferase</keyword>
<dbReference type="PROSITE" id="PS51186">
    <property type="entry name" value="GNAT"/>
    <property type="match status" value="1"/>
</dbReference>
<comment type="caution">
    <text evidence="3">The sequence shown here is derived from an EMBL/GenBank/DDBJ whole genome shotgun (WGS) entry which is preliminary data.</text>
</comment>
<dbReference type="EC" id="2.3.1.-" evidence="1"/>
<organism evidence="3 4">
    <name type="scientific">Ramazzottius varieornatus</name>
    <name type="common">Water bear</name>
    <name type="synonym">Tardigrade</name>
    <dbReference type="NCBI Taxonomy" id="947166"/>
    <lineage>
        <taxon>Eukaryota</taxon>
        <taxon>Metazoa</taxon>
        <taxon>Ecdysozoa</taxon>
        <taxon>Tardigrada</taxon>
        <taxon>Eutardigrada</taxon>
        <taxon>Parachela</taxon>
        <taxon>Hypsibioidea</taxon>
        <taxon>Ramazzottiidae</taxon>
        <taxon>Ramazzottius</taxon>
    </lineage>
</organism>
<dbReference type="EMBL" id="BDGG01000005">
    <property type="protein sequence ID" value="GAU98730.1"/>
    <property type="molecule type" value="Genomic_DNA"/>
</dbReference>
<dbReference type="AlphaFoldDB" id="A0A1D1VCV5"/>
<sequence length="299" mass="33773">MIVLEDDQLPELASELANDFPSSLYVHSLVIKKARGKLSWPGISFVVDRLPNSTVCVARTDPAAAEKGYPPFINGYAVFIYSRDNEKLRALLDEPALIDWSQRVGFICIRKPDVSKVVYDKIGAMGGTKANSEADFYVDRAMLVGFDLTKLHLKYELPEGLRLGKLSVEHAQQLCEEKRYGYLPNNHLYFRYEIEHFPHRAIFDADGKPVAYILYRPDGCLGAGYVNPEHRGKGLFKIVCYEVLKELRDMGETHGFSDITTGNVASLKAHLAIGACVYENFECAFIEYVPKVDKLYNYK</sequence>
<dbReference type="GO" id="GO:0047961">
    <property type="term" value="F:glycine N-acyltransferase activity"/>
    <property type="evidence" value="ECO:0007669"/>
    <property type="project" value="InterPro"/>
</dbReference>
<dbReference type="InterPro" id="IPR010313">
    <property type="entry name" value="Glycine_N-acyltransferase"/>
</dbReference>
<reference evidence="3 4" key="1">
    <citation type="journal article" date="2016" name="Nat. Commun.">
        <title>Extremotolerant tardigrade genome and improved radiotolerance of human cultured cells by tardigrade-unique protein.</title>
        <authorList>
            <person name="Hashimoto T."/>
            <person name="Horikawa D.D."/>
            <person name="Saito Y."/>
            <person name="Kuwahara H."/>
            <person name="Kozuka-Hata H."/>
            <person name="Shin-I T."/>
            <person name="Minakuchi Y."/>
            <person name="Ohishi K."/>
            <person name="Motoyama A."/>
            <person name="Aizu T."/>
            <person name="Enomoto A."/>
            <person name="Kondo K."/>
            <person name="Tanaka S."/>
            <person name="Hara Y."/>
            <person name="Koshikawa S."/>
            <person name="Sagara H."/>
            <person name="Miura T."/>
            <person name="Yokobori S."/>
            <person name="Miyagawa K."/>
            <person name="Suzuki Y."/>
            <person name="Kubo T."/>
            <person name="Oyama M."/>
            <person name="Kohara Y."/>
            <person name="Fujiyama A."/>
            <person name="Arakawa K."/>
            <person name="Katayama T."/>
            <person name="Toyoda A."/>
            <person name="Kunieda T."/>
        </authorList>
    </citation>
    <scope>NUCLEOTIDE SEQUENCE [LARGE SCALE GENOMIC DNA]</scope>
    <source>
        <strain evidence="3 4">YOKOZUNA-1</strain>
    </source>
</reference>
<name>A0A1D1VCV5_RAMVA</name>
<evidence type="ECO:0000256" key="1">
    <source>
        <dbReference type="RuleBase" id="RU368002"/>
    </source>
</evidence>
<dbReference type="PANTHER" id="PTHR15298:SF1">
    <property type="entry name" value="GLYCINE N-ACYLTRANSFERASE-LIKE PROTEIN"/>
    <property type="match status" value="1"/>
</dbReference>
<dbReference type="Pfam" id="PF00583">
    <property type="entry name" value="Acetyltransf_1"/>
    <property type="match status" value="1"/>
</dbReference>
<accession>A0A1D1VCV5</accession>
<protein>
    <recommendedName>
        <fullName evidence="1">Glycine N-acyltransferase-like protein</fullName>
        <ecNumber evidence="1">2.3.1.-</ecNumber>
    </recommendedName>
</protein>
<evidence type="ECO:0000313" key="4">
    <source>
        <dbReference type="Proteomes" id="UP000186922"/>
    </source>
</evidence>
<gene>
    <name evidence="3" type="primary">RvY_09839-1</name>
    <name evidence="3" type="synonym">RvY_09839.1</name>
    <name evidence="3" type="ORF">RvY_09839</name>
</gene>